<name>A0A6A5USE0_9PLEO</name>
<evidence type="ECO:0000256" key="1">
    <source>
        <dbReference type="SAM" id="MobiDB-lite"/>
    </source>
</evidence>
<dbReference type="OrthoDB" id="3248909at2759"/>
<keyword evidence="2" id="KW-1133">Transmembrane helix</keyword>
<keyword evidence="4" id="KW-1185">Reference proteome</keyword>
<feature type="compositionally biased region" description="Polar residues" evidence="1">
    <location>
        <begin position="353"/>
        <end position="363"/>
    </location>
</feature>
<organism evidence="3 4">
    <name type="scientific">Bimuria novae-zelandiae CBS 107.79</name>
    <dbReference type="NCBI Taxonomy" id="1447943"/>
    <lineage>
        <taxon>Eukaryota</taxon>
        <taxon>Fungi</taxon>
        <taxon>Dikarya</taxon>
        <taxon>Ascomycota</taxon>
        <taxon>Pezizomycotina</taxon>
        <taxon>Dothideomycetes</taxon>
        <taxon>Pleosporomycetidae</taxon>
        <taxon>Pleosporales</taxon>
        <taxon>Massarineae</taxon>
        <taxon>Didymosphaeriaceae</taxon>
        <taxon>Bimuria</taxon>
    </lineage>
</organism>
<feature type="compositionally biased region" description="Basic residues" evidence="1">
    <location>
        <begin position="364"/>
        <end position="377"/>
    </location>
</feature>
<evidence type="ECO:0000313" key="4">
    <source>
        <dbReference type="Proteomes" id="UP000800036"/>
    </source>
</evidence>
<evidence type="ECO:0000313" key="3">
    <source>
        <dbReference type="EMBL" id="KAF1967300.1"/>
    </source>
</evidence>
<evidence type="ECO:0000256" key="2">
    <source>
        <dbReference type="SAM" id="Phobius"/>
    </source>
</evidence>
<gene>
    <name evidence="3" type="ORF">BU23DRAFT_659412</name>
</gene>
<dbReference type="EMBL" id="ML976734">
    <property type="protein sequence ID" value="KAF1967300.1"/>
    <property type="molecule type" value="Genomic_DNA"/>
</dbReference>
<reference evidence="3" key="1">
    <citation type="journal article" date="2020" name="Stud. Mycol.">
        <title>101 Dothideomycetes genomes: a test case for predicting lifestyles and emergence of pathogens.</title>
        <authorList>
            <person name="Haridas S."/>
            <person name="Albert R."/>
            <person name="Binder M."/>
            <person name="Bloem J."/>
            <person name="Labutti K."/>
            <person name="Salamov A."/>
            <person name="Andreopoulos B."/>
            <person name="Baker S."/>
            <person name="Barry K."/>
            <person name="Bills G."/>
            <person name="Bluhm B."/>
            <person name="Cannon C."/>
            <person name="Castanera R."/>
            <person name="Culley D."/>
            <person name="Daum C."/>
            <person name="Ezra D."/>
            <person name="Gonzalez J."/>
            <person name="Henrissat B."/>
            <person name="Kuo A."/>
            <person name="Liang C."/>
            <person name="Lipzen A."/>
            <person name="Lutzoni F."/>
            <person name="Magnuson J."/>
            <person name="Mondo S."/>
            <person name="Nolan M."/>
            <person name="Ohm R."/>
            <person name="Pangilinan J."/>
            <person name="Park H.-J."/>
            <person name="Ramirez L."/>
            <person name="Alfaro M."/>
            <person name="Sun H."/>
            <person name="Tritt A."/>
            <person name="Yoshinaga Y."/>
            <person name="Zwiers L.-H."/>
            <person name="Turgeon B."/>
            <person name="Goodwin S."/>
            <person name="Spatafora J."/>
            <person name="Crous P."/>
            <person name="Grigoriev I."/>
        </authorList>
    </citation>
    <scope>NUCLEOTIDE SEQUENCE</scope>
    <source>
        <strain evidence="3">CBS 107.79</strain>
    </source>
</reference>
<keyword evidence="2" id="KW-0812">Transmembrane</keyword>
<dbReference type="AlphaFoldDB" id="A0A6A5USE0"/>
<feature type="region of interest" description="Disordered" evidence="1">
    <location>
        <begin position="352"/>
        <end position="408"/>
    </location>
</feature>
<feature type="transmembrane region" description="Helical" evidence="2">
    <location>
        <begin position="35"/>
        <end position="58"/>
    </location>
</feature>
<proteinExistence type="predicted"/>
<protein>
    <submittedName>
        <fullName evidence="3">Uncharacterized protein</fullName>
    </submittedName>
</protein>
<sequence length="408" mass="45886">MTRPEGTQWKDGPGMHYSTTNWIKSSLRAMGNGNWLLTFVIIGNILCQVFIISASALFTREKGYISTDTTLNTTIELRRLPVVTEDGGSFLAQTRNWSRSDDKRSFSSVDLERIFNLELFPSLYWTEDSAWLYAATNQIVQQGDEPAWSKQGSYIGNFTSYSTPFEYELGLFPFCANISGTVINGAKRNDWSGDQPGRFPYRFSQWPINFTTTWIQGAARSDFFARDNVSQNYTLKTYDERLFPSTWGCAGDTDTRLNLSMFTEIPKLQSVSCEPAIEVANARATVSQDGNVESFEILEDPKPLDDLWKDVFISYTRNNSDAGYSPGDRSKVDRNIISRQVNESATVAHRLHSTVTASNSSRPFSRRLKSASKRPTKTSHGASTNYTPTRAKAITRPTLSATATRPWT</sequence>
<accession>A0A6A5USE0</accession>
<dbReference type="Proteomes" id="UP000800036">
    <property type="component" value="Unassembled WGS sequence"/>
</dbReference>
<keyword evidence="2" id="KW-0472">Membrane</keyword>
<feature type="compositionally biased region" description="Polar residues" evidence="1">
    <location>
        <begin position="397"/>
        <end position="408"/>
    </location>
</feature>
<feature type="compositionally biased region" description="Polar residues" evidence="1">
    <location>
        <begin position="378"/>
        <end position="388"/>
    </location>
</feature>